<dbReference type="InterPro" id="IPR022742">
    <property type="entry name" value="Hydrolase_4"/>
</dbReference>
<feature type="chain" id="PRO_5045677485" evidence="2">
    <location>
        <begin position="20"/>
        <end position="466"/>
    </location>
</feature>
<organism evidence="4 5">
    <name type="scientific">Algoriphagus pacificus</name>
    <dbReference type="NCBI Taxonomy" id="2811234"/>
    <lineage>
        <taxon>Bacteria</taxon>
        <taxon>Pseudomonadati</taxon>
        <taxon>Bacteroidota</taxon>
        <taxon>Cytophagia</taxon>
        <taxon>Cytophagales</taxon>
        <taxon>Cyclobacteriaceae</taxon>
        <taxon>Algoriphagus</taxon>
    </lineage>
</organism>
<keyword evidence="1 4" id="KW-0378">Hydrolase</keyword>
<protein>
    <submittedName>
        <fullName evidence="4">Alpha/beta fold hydrolase</fullName>
    </submittedName>
</protein>
<evidence type="ECO:0000313" key="5">
    <source>
        <dbReference type="Proteomes" id="UP000664480"/>
    </source>
</evidence>
<dbReference type="PANTHER" id="PTHR43265:SF1">
    <property type="entry name" value="ESTERASE ESTD"/>
    <property type="match status" value="1"/>
</dbReference>
<dbReference type="Pfam" id="PF12146">
    <property type="entry name" value="Hydrolase_4"/>
    <property type="match status" value="1"/>
</dbReference>
<keyword evidence="5" id="KW-1185">Reference proteome</keyword>
<dbReference type="InterPro" id="IPR053145">
    <property type="entry name" value="AB_hydrolase_Est10"/>
</dbReference>
<gene>
    <name evidence="4" type="ORF">J0A69_00950</name>
</gene>
<dbReference type="PANTHER" id="PTHR43265">
    <property type="entry name" value="ESTERASE ESTD"/>
    <property type="match status" value="1"/>
</dbReference>
<dbReference type="GO" id="GO:0016787">
    <property type="term" value="F:hydrolase activity"/>
    <property type="evidence" value="ECO:0007669"/>
    <property type="project" value="UniProtKB-KW"/>
</dbReference>
<feature type="signal peptide" evidence="2">
    <location>
        <begin position="1"/>
        <end position="19"/>
    </location>
</feature>
<evidence type="ECO:0000259" key="3">
    <source>
        <dbReference type="Pfam" id="PF12146"/>
    </source>
</evidence>
<dbReference type="SUPFAM" id="SSF53474">
    <property type="entry name" value="alpha/beta-Hydrolases"/>
    <property type="match status" value="1"/>
</dbReference>
<keyword evidence="2" id="KW-0732">Signal</keyword>
<dbReference type="Gene3D" id="3.40.50.1820">
    <property type="entry name" value="alpha/beta hydrolase"/>
    <property type="match status" value="1"/>
</dbReference>
<name>A0ABS3CA27_9BACT</name>
<dbReference type="InterPro" id="IPR029058">
    <property type="entry name" value="AB_hydrolase_fold"/>
</dbReference>
<feature type="domain" description="Serine aminopeptidase S33" evidence="3">
    <location>
        <begin position="191"/>
        <end position="326"/>
    </location>
</feature>
<dbReference type="Proteomes" id="UP000664480">
    <property type="component" value="Unassembled WGS sequence"/>
</dbReference>
<reference evidence="4 5" key="1">
    <citation type="submission" date="2021-03" db="EMBL/GenBank/DDBJ databases">
        <title>novel species isolated from a fishpond in China.</title>
        <authorList>
            <person name="Lu H."/>
            <person name="Cai Z."/>
        </authorList>
    </citation>
    <scope>NUCLEOTIDE SEQUENCE [LARGE SCALE GENOMIC DNA]</scope>
    <source>
        <strain evidence="4 5">YJ13C</strain>
    </source>
</reference>
<dbReference type="EMBL" id="JAFKCU010000001">
    <property type="protein sequence ID" value="MBN7813968.1"/>
    <property type="molecule type" value="Genomic_DNA"/>
</dbReference>
<evidence type="ECO:0000313" key="4">
    <source>
        <dbReference type="EMBL" id="MBN7813968.1"/>
    </source>
</evidence>
<dbReference type="InterPro" id="IPR002471">
    <property type="entry name" value="Pept_S9_AS"/>
</dbReference>
<dbReference type="PROSITE" id="PS00708">
    <property type="entry name" value="PRO_ENDOPEP_SER"/>
    <property type="match status" value="1"/>
</dbReference>
<evidence type="ECO:0000256" key="2">
    <source>
        <dbReference type="SAM" id="SignalP"/>
    </source>
</evidence>
<accession>A0ABS3CA27</accession>
<comment type="caution">
    <text evidence="4">The sequence shown here is derived from an EMBL/GenBank/DDBJ whole genome shotgun (WGS) entry which is preliminary data.</text>
</comment>
<evidence type="ECO:0000256" key="1">
    <source>
        <dbReference type="ARBA" id="ARBA00022801"/>
    </source>
</evidence>
<proteinExistence type="predicted"/>
<sequence>MKKITSLFLLFFVFQFAYSQEIIGQWNGVLKVPGGQLRLVFNVSETENGYSSTMDSPDQGAKGIPTTSTSFEDGVLKITIANARIEYQGTLGEDNKIVGTFTQAGQSFPMDLSREIVQKEVPKRPQEPQKPFPYYSEDIKFDNAKAGITLAGTLTLPEEKGNFPAVVLITGSGPQNRDEEILGHKPFLVISDYLTRNGIAVLRFDDRGTAASGGNFGTATSNDFATDVQAAVEFLKTRKEINKDKIGLIGHSEGGLIAPIVAKDSPDIAFLVLLAGTGIPGGDILLLQQRLIGASSGMTPAQLDENEKMSSKTFEIVRNAASDEDLKRELAGLMIQTFRSMPADQVPEGLTEGDFVNAQMKQLTSPWMINFIKYDPAPTLEKIKIPVLAINGSNDLQVPPKENLGAIKAALEKAGNEDFTIQELPGLNHLFQESSTGAISEYETIEQTFSPDALELILKWIQSKVN</sequence>